<organism evidence="2">
    <name type="scientific">Streptomyces sp. R41</name>
    <dbReference type="NCBI Taxonomy" id="3238632"/>
    <lineage>
        <taxon>Bacteria</taxon>
        <taxon>Bacillati</taxon>
        <taxon>Actinomycetota</taxon>
        <taxon>Actinomycetes</taxon>
        <taxon>Kitasatosporales</taxon>
        <taxon>Streptomycetaceae</taxon>
        <taxon>Streptomyces</taxon>
    </lineage>
</organism>
<dbReference type="EMBL" id="CP163443">
    <property type="protein sequence ID" value="XDQ57638.1"/>
    <property type="molecule type" value="Genomic_DNA"/>
</dbReference>
<dbReference type="AlphaFoldDB" id="A0AB39RUB4"/>
<reference evidence="2" key="1">
    <citation type="submission" date="2024-07" db="EMBL/GenBank/DDBJ databases">
        <authorList>
            <person name="Yu S.T."/>
        </authorList>
    </citation>
    <scope>NUCLEOTIDE SEQUENCE</scope>
    <source>
        <strain evidence="2">R41</strain>
    </source>
</reference>
<evidence type="ECO:0008006" key="3">
    <source>
        <dbReference type="Google" id="ProtNLM"/>
    </source>
</evidence>
<name>A0AB39RUB4_9ACTN</name>
<evidence type="ECO:0000256" key="1">
    <source>
        <dbReference type="SAM" id="Phobius"/>
    </source>
</evidence>
<keyword evidence="1" id="KW-0812">Transmembrane</keyword>
<dbReference type="RefSeq" id="WP_369250699.1">
    <property type="nucleotide sequence ID" value="NZ_CP163443.1"/>
</dbReference>
<sequence length="46" mass="4962">MILSVVASGLVFFEVPINWTSFATGGVILVAVAADSALRRTGRRRR</sequence>
<evidence type="ECO:0000313" key="2">
    <source>
        <dbReference type="EMBL" id="XDQ57638.1"/>
    </source>
</evidence>
<keyword evidence="1" id="KW-1133">Transmembrane helix</keyword>
<gene>
    <name evidence="2" type="ORF">AB5J53_41210</name>
</gene>
<proteinExistence type="predicted"/>
<feature type="transmembrane region" description="Helical" evidence="1">
    <location>
        <begin position="20"/>
        <end position="38"/>
    </location>
</feature>
<protein>
    <recommendedName>
        <fullName evidence="3">ABC transporter permease</fullName>
    </recommendedName>
</protein>
<keyword evidence="1" id="KW-0472">Membrane</keyword>
<accession>A0AB39RUB4</accession>